<proteinExistence type="predicted"/>
<reference evidence="5 6" key="1">
    <citation type="submission" date="2021-06" db="EMBL/GenBank/DDBJ databases">
        <title>Bacillus sp. RD4P76, an endophyte from a halophyte.</title>
        <authorList>
            <person name="Sun J.-Q."/>
        </authorList>
    </citation>
    <scope>NUCLEOTIDE SEQUENCE [LARGE SCALE GENOMIC DNA]</scope>
    <source>
        <strain evidence="5 6">JCM 17098</strain>
    </source>
</reference>
<keyword evidence="2" id="KW-0645">Protease</keyword>
<dbReference type="InterPro" id="IPR011042">
    <property type="entry name" value="6-blade_b-propeller_TolB-like"/>
</dbReference>
<evidence type="ECO:0000313" key="5">
    <source>
        <dbReference type="EMBL" id="MBU9722556.1"/>
    </source>
</evidence>
<accession>A0ABS6JVH7</accession>
<dbReference type="PANTHER" id="PTHR42776:SF27">
    <property type="entry name" value="DIPEPTIDYL PEPTIDASE FAMILY MEMBER 6"/>
    <property type="match status" value="1"/>
</dbReference>
<dbReference type="EMBL" id="JAHQCR010000053">
    <property type="protein sequence ID" value="MBU9722556.1"/>
    <property type="molecule type" value="Genomic_DNA"/>
</dbReference>
<dbReference type="Proteomes" id="UP000790580">
    <property type="component" value="Unassembled WGS sequence"/>
</dbReference>
<protein>
    <submittedName>
        <fullName evidence="5">S9 family peptidase</fullName>
    </submittedName>
</protein>
<dbReference type="InterPro" id="IPR029058">
    <property type="entry name" value="AB_hydrolase_fold"/>
</dbReference>
<dbReference type="SUPFAM" id="SSF82171">
    <property type="entry name" value="DPP6 N-terminal domain-like"/>
    <property type="match status" value="1"/>
</dbReference>
<gene>
    <name evidence="5" type="ORF">KS407_14060</name>
</gene>
<dbReference type="SUPFAM" id="SSF53474">
    <property type="entry name" value="alpha/beta-Hydrolases"/>
    <property type="match status" value="1"/>
</dbReference>
<evidence type="ECO:0000256" key="2">
    <source>
        <dbReference type="ARBA" id="ARBA00022825"/>
    </source>
</evidence>
<feature type="compositionally biased region" description="Polar residues" evidence="3">
    <location>
        <begin position="131"/>
        <end position="141"/>
    </location>
</feature>
<feature type="region of interest" description="Disordered" evidence="3">
    <location>
        <begin position="131"/>
        <end position="153"/>
    </location>
</feature>
<organism evidence="5 6">
    <name type="scientific">Evansella alkalicola</name>
    <dbReference type="NCBI Taxonomy" id="745819"/>
    <lineage>
        <taxon>Bacteria</taxon>
        <taxon>Bacillati</taxon>
        <taxon>Bacillota</taxon>
        <taxon>Bacilli</taxon>
        <taxon>Bacillales</taxon>
        <taxon>Bacillaceae</taxon>
        <taxon>Evansella</taxon>
    </lineage>
</organism>
<keyword evidence="2" id="KW-0720">Serine protease</keyword>
<feature type="domain" description="Peptidase S9 prolyl oligopeptidase catalytic" evidence="4">
    <location>
        <begin position="450"/>
        <end position="660"/>
    </location>
</feature>
<dbReference type="PANTHER" id="PTHR42776">
    <property type="entry name" value="SERINE PEPTIDASE S9 FAMILY MEMBER"/>
    <property type="match status" value="1"/>
</dbReference>
<keyword evidence="6" id="KW-1185">Reference proteome</keyword>
<dbReference type="Pfam" id="PF07676">
    <property type="entry name" value="PD40"/>
    <property type="match status" value="5"/>
</dbReference>
<evidence type="ECO:0000259" key="4">
    <source>
        <dbReference type="Pfam" id="PF00326"/>
    </source>
</evidence>
<name>A0ABS6JVH7_9BACI</name>
<feature type="compositionally biased region" description="Basic and acidic residues" evidence="3">
    <location>
        <begin position="142"/>
        <end position="153"/>
    </location>
</feature>
<keyword evidence="1" id="KW-0378">Hydrolase</keyword>
<dbReference type="Pfam" id="PF00326">
    <property type="entry name" value="Peptidase_S9"/>
    <property type="match status" value="1"/>
</dbReference>
<sequence length="661" mass="74283">MSSKRSLTKEDLKKINVINDPHLSPDGSRVAYVQQFITDDDKYTSHLFVQSTNESEGTKWTYGNGRVFSPRFSPDGKWLVFVAAKGEQEKPQLHLLSLAGGEARPLTTLKNGASQPFWSPDSQKILFTTTYQQNSSPTKGDQSNDSKGKKSEPLVVERLKYKSDASGFLDGKRKQLAIYELSSESITYMTDDDYDHEPSGWSPDGKKIVYSANKAEDHELVSHLYLLDIATKSSEKLTKGDAIFTTAVFSPDGNTLAFYGHKKEFAGATQMKLWTMDLNSKKLVCLTNNWDVHVTDAAIGDVRSGHTNPGPIWSKDGSKLYITASTQGNTNFYSVSLNGQINDLYSGKHHVYGYHVNPAKDQAVLGVSTPTNPGDLHVINLTSGHTFPLTDANKWLEGIHIQEPEEIHCKTNDGWEVHGWVLKPHGYEANKKYPTILEIHGGPHAMYGNTFFHELQLFAAKGYIVLYSNPRGSHGYGQTFVDACRGDYGGKDYEDLMAFLDASIEKHDCIDVERLGVTGGSYGGFMTNWIVSHTNRFKAAATLRCISNWISFYGVSDIGYFFTEWEIGTDLLKDPEKLWNHSPLKYVNNIETPLLILHGERDFRCPVEQAEQLFVALKHRGKDTRFVRFPDSNHELSRSGPPHLRLARLEELTNWFDKFLK</sequence>
<dbReference type="InterPro" id="IPR011659">
    <property type="entry name" value="WD40"/>
</dbReference>
<dbReference type="Gene3D" id="3.40.50.1820">
    <property type="entry name" value="alpha/beta hydrolase"/>
    <property type="match status" value="1"/>
</dbReference>
<evidence type="ECO:0000313" key="6">
    <source>
        <dbReference type="Proteomes" id="UP000790580"/>
    </source>
</evidence>
<dbReference type="RefSeq" id="WP_088074736.1">
    <property type="nucleotide sequence ID" value="NZ_JAHQCR010000053.1"/>
</dbReference>
<evidence type="ECO:0000256" key="3">
    <source>
        <dbReference type="SAM" id="MobiDB-lite"/>
    </source>
</evidence>
<comment type="caution">
    <text evidence="5">The sequence shown here is derived from an EMBL/GenBank/DDBJ whole genome shotgun (WGS) entry which is preliminary data.</text>
</comment>
<dbReference type="Gene3D" id="2.120.10.30">
    <property type="entry name" value="TolB, C-terminal domain"/>
    <property type="match status" value="2"/>
</dbReference>
<evidence type="ECO:0000256" key="1">
    <source>
        <dbReference type="ARBA" id="ARBA00022801"/>
    </source>
</evidence>
<dbReference type="InterPro" id="IPR001375">
    <property type="entry name" value="Peptidase_S9_cat"/>
</dbReference>